<name>A0A4U5LTA1_STECR</name>
<reference evidence="1 2" key="2">
    <citation type="journal article" date="2019" name="G3 (Bethesda)">
        <title>Hybrid Assembly of the Genome of the Entomopathogenic Nematode Steinernema carpocapsae Identifies the X-Chromosome.</title>
        <authorList>
            <person name="Serra L."/>
            <person name="Macchietto M."/>
            <person name="Macias-Munoz A."/>
            <person name="McGill C.J."/>
            <person name="Rodriguez I.M."/>
            <person name="Rodriguez B."/>
            <person name="Murad R."/>
            <person name="Mortazavi A."/>
        </authorList>
    </citation>
    <scope>NUCLEOTIDE SEQUENCE [LARGE SCALE GENOMIC DNA]</scope>
    <source>
        <strain evidence="1 2">ALL</strain>
    </source>
</reference>
<evidence type="ECO:0000313" key="1">
    <source>
        <dbReference type="EMBL" id="TKR59289.1"/>
    </source>
</evidence>
<dbReference type="AlphaFoldDB" id="A0A4U5LTA1"/>
<comment type="caution">
    <text evidence="1">The sequence shown here is derived from an EMBL/GenBank/DDBJ whole genome shotgun (WGS) entry which is preliminary data.</text>
</comment>
<accession>A0A4U5LTA1</accession>
<dbReference type="EMBL" id="AZBU02000012">
    <property type="protein sequence ID" value="TKR59289.1"/>
    <property type="molecule type" value="Genomic_DNA"/>
</dbReference>
<proteinExistence type="predicted"/>
<reference evidence="1 2" key="1">
    <citation type="journal article" date="2015" name="Genome Biol.">
        <title>Comparative genomics of Steinernema reveals deeply conserved gene regulatory networks.</title>
        <authorList>
            <person name="Dillman A.R."/>
            <person name="Macchietto M."/>
            <person name="Porter C.F."/>
            <person name="Rogers A."/>
            <person name="Williams B."/>
            <person name="Antoshechkin I."/>
            <person name="Lee M.M."/>
            <person name="Goodwin Z."/>
            <person name="Lu X."/>
            <person name="Lewis E.E."/>
            <person name="Goodrich-Blair H."/>
            <person name="Stock S.P."/>
            <person name="Adams B.J."/>
            <person name="Sternberg P.W."/>
            <person name="Mortazavi A."/>
        </authorList>
    </citation>
    <scope>NUCLEOTIDE SEQUENCE [LARGE SCALE GENOMIC DNA]</scope>
    <source>
        <strain evidence="1 2">ALL</strain>
    </source>
</reference>
<gene>
    <name evidence="1" type="ORF">L596_028982</name>
</gene>
<protein>
    <submittedName>
        <fullName evidence="1">Uncharacterized protein</fullName>
    </submittedName>
</protein>
<evidence type="ECO:0000313" key="2">
    <source>
        <dbReference type="Proteomes" id="UP000298663"/>
    </source>
</evidence>
<sequence length="135" mass="14406">MLERNLRRSLVLAQVLGFSEGLVALAVAHLLVVLRVVVDFAVDAVRVAQASCGARSGARDASGTHRTLRGLPVEVHRVERVQKTLMVGRRGHQRRGLVSAADEKTAFLPEAVLAPLLLVVHSEAGATFLCVAAVI</sequence>
<keyword evidence="2" id="KW-1185">Reference proteome</keyword>
<dbReference type="Proteomes" id="UP000298663">
    <property type="component" value="Unassembled WGS sequence"/>
</dbReference>
<organism evidence="1 2">
    <name type="scientific">Steinernema carpocapsae</name>
    <name type="common">Entomopathogenic nematode</name>
    <dbReference type="NCBI Taxonomy" id="34508"/>
    <lineage>
        <taxon>Eukaryota</taxon>
        <taxon>Metazoa</taxon>
        <taxon>Ecdysozoa</taxon>
        <taxon>Nematoda</taxon>
        <taxon>Chromadorea</taxon>
        <taxon>Rhabditida</taxon>
        <taxon>Tylenchina</taxon>
        <taxon>Panagrolaimomorpha</taxon>
        <taxon>Strongyloidoidea</taxon>
        <taxon>Steinernematidae</taxon>
        <taxon>Steinernema</taxon>
    </lineage>
</organism>